<dbReference type="PRINTS" id="PR00756">
    <property type="entry name" value="ALADIPTASE"/>
</dbReference>
<comment type="cofactor">
    <cofactor evidence="2">
        <name>Zn(2+)</name>
        <dbReference type="ChEBI" id="CHEBI:29105"/>
    </cofactor>
</comment>
<keyword evidence="8" id="KW-0645">Protease</keyword>
<dbReference type="InterPro" id="IPR014782">
    <property type="entry name" value="Peptidase_M1_dom"/>
</dbReference>
<sequence length="501" mass="53301">MTQENRGRRFLLLLGVLSLGGGLGWTGAQPSPPSPLTIPARPVTSTPADTLRDPIFPGLGQAGLDVRHYDVALTVERPGTPELRGAVTLTLASTRALPEVRLDFLGPAVTAVRWNGRAAPFRVDAAAQKLVVTPPAPLLPGHEAHLSVEYRGRPGVILDPGFGAAPVELGWQSVPAAGGRAGANFALSEPHGTHTFLPCNDHPSDKATFTTRITVPQGYVAAASGVEGPVGEGNGTRTFVFTQAEPIPTYVLGLFVDRFERVTAPPVPVGVNGAPVARRDYFPVSTPPNVRAVYTRTGEALRVLSDWFGPYPFGAYGTAVVTPRLPALETATLSTIPVTSGERTSVHELAHQWFGNAVSPATWADVWLNEGFATYSELIWTEAQGEDGGAVVTRWYDTLVRAGTRPLVATREEQLFDRSAYQRGALALQALRVAVGDGAFRAFLRAYTARFSGGTVSTAEFLAFARAQTGERGEAALRLWVESPGLPPLPVVARASVSPRL</sequence>
<evidence type="ECO:0000313" key="17">
    <source>
        <dbReference type="Proteomes" id="UP001064971"/>
    </source>
</evidence>
<evidence type="ECO:0000256" key="11">
    <source>
        <dbReference type="ARBA" id="ARBA00022833"/>
    </source>
</evidence>
<organism evidence="16 17">
    <name type="scientific">Deinococcus aetherius</name>
    <dbReference type="NCBI Taxonomy" id="200252"/>
    <lineage>
        <taxon>Bacteria</taxon>
        <taxon>Thermotogati</taxon>
        <taxon>Deinococcota</taxon>
        <taxon>Deinococci</taxon>
        <taxon>Deinococcales</taxon>
        <taxon>Deinococcaceae</taxon>
        <taxon>Deinococcus</taxon>
    </lineage>
</organism>
<name>A0ABN6RC41_9DEIO</name>
<evidence type="ECO:0000256" key="6">
    <source>
        <dbReference type="ARBA" id="ARBA00015611"/>
    </source>
</evidence>
<dbReference type="PANTHER" id="PTHR45726">
    <property type="entry name" value="LEUKOTRIENE A-4 HYDROLASE"/>
    <property type="match status" value="1"/>
</dbReference>
<keyword evidence="9" id="KW-0479">Metal-binding</keyword>
<dbReference type="SUPFAM" id="SSF63737">
    <property type="entry name" value="Leukotriene A4 hydrolase N-terminal domain"/>
    <property type="match status" value="1"/>
</dbReference>
<protein>
    <recommendedName>
        <fullName evidence="6">Aminopeptidase N</fullName>
        <ecNumber evidence="5">3.4.11.2</ecNumber>
    </recommendedName>
</protein>
<dbReference type="CDD" id="cd09603">
    <property type="entry name" value="M1_APN_like"/>
    <property type="match status" value="1"/>
</dbReference>
<keyword evidence="12 16" id="KW-0482">Metalloprotease</keyword>
<evidence type="ECO:0000256" key="12">
    <source>
        <dbReference type="ARBA" id="ARBA00023049"/>
    </source>
</evidence>
<comment type="similarity">
    <text evidence="4">Belongs to the peptidase M1 family.</text>
</comment>
<evidence type="ECO:0000256" key="8">
    <source>
        <dbReference type="ARBA" id="ARBA00022670"/>
    </source>
</evidence>
<keyword evidence="11" id="KW-0862">Zinc</keyword>
<dbReference type="EMBL" id="AP026560">
    <property type="protein sequence ID" value="BDP40945.1"/>
    <property type="molecule type" value="Genomic_DNA"/>
</dbReference>
<dbReference type="EC" id="3.4.11.2" evidence="5"/>
<comment type="subcellular location">
    <subcellularLocation>
        <location evidence="3">Cytoplasm</location>
    </subcellularLocation>
</comment>
<feature type="region of interest" description="Disordered" evidence="13">
    <location>
        <begin position="28"/>
        <end position="50"/>
    </location>
</feature>
<dbReference type="PANTHER" id="PTHR45726:SF3">
    <property type="entry name" value="LEUKOTRIENE A-4 HYDROLASE"/>
    <property type="match status" value="1"/>
</dbReference>
<gene>
    <name evidence="16" type="ORF">DAETH_09140</name>
</gene>
<keyword evidence="7" id="KW-0963">Cytoplasm</keyword>
<dbReference type="GO" id="GO:0008237">
    <property type="term" value="F:metallopeptidase activity"/>
    <property type="evidence" value="ECO:0007669"/>
    <property type="project" value="UniProtKB-KW"/>
</dbReference>
<dbReference type="InterPro" id="IPR027268">
    <property type="entry name" value="Peptidase_M4/M1_CTD_sf"/>
</dbReference>
<evidence type="ECO:0000256" key="10">
    <source>
        <dbReference type="ARBA" id="ARBA00022801"/>
    </source>
</evidence>
<dbReference type="InterPro" id="IPR045357">
    <property type="entry name" value="Aminopeptidase_N-like_N"/>
</dbReference>
<evidence type="ECO:0000256" key="7">
    <source>
        <dbReference type="ARBA" id="ARBA00022490"/>
    </source>
</evidence>
<dbReference type="Pfam" id="PF01433">
    <property type="entry name" value="Peptidase_M1"/>
    <property type="match status" value="1"/>
</dbReference>
<keyword evidence="10" id="KW-0378">Hydrolase</keyword>
<evidence type="ECO:0000256" key="3">
    <source>
        <dbReference type="ARBA" id="ARBA00004496"/>
    </source>
</evidence>
<dbReference type="SUPFAM" id="SSF55486">
    <property type="entry name" value="Metalloproteases ('zincins'), catalytic domain"/>
    <property type="match status" value="1"/>
</dbReference>
<reference evidence="16" key="1">
    <citation type="submission" date="2022-07" db="EMBL/GenBank/DDBJ databases">
        <title>Complete Genome Sequence of the Radioresistant Bacterium Deinococcus aetherius ST0316, Isolated from the Air Dust collected in Lower Stratosphere above Japan.</title>
        <authorList>
            <person name="Satoh K."/>
            <person name="Hagiwara K."/>
            <person name="Katsumata K."/>
            <person name="Kubo A."/>
            <person name="Yokobori S."/>
            <person name="Yamagishi A."/>
            <person name="Oono Y."/>
            <person name="Narumi I."/>
        </authorList>
    </citation>
    <scope>NUCLEOTIDE SEQUENCE</scope>
    <source>
        <strain evidence="16">ST0316</strain>
    </source>
</reference>
<evidence type="ECO:0000256" key="2">
    <source>
        <dbReference type="ARBA" id="ARBA00001947"/>
    </source>
</evidence>
<dbReference type="RefSeq" id="WP_264776744.1">
    <property type="nucleotide sequence ID" value="NZ_AP026560.1"/>
</dbReference>
<dbReference type="Pfam" id="PF17900">
    <property type="entry name" value="Peptidase_M1_N"/>
    <property type="match status" value="1"/>
</dbReference>
<dbReference type="Proteomes" id="UP001064971">
    <property type="component" value="Chromosome"/>
</dbReference>
<evidence type="ECO:0000256" key="5">
    <source>
        <dbReference type="ARBA" id="ARBA00012564"/>
    </source>
</evidence>
<comment type="catalytic activity">
    <reaction evidence="1">
        <text>Release of an N-terminal amino acid, Xaa-|-Yaa- from a peptide, amide or arylamide. Xaa is preferably Ala, but may be most amino acids including Pro (slow action). When a terminal hydrophobic residue is followed by a prolyl residue, the two may be released as an intact Xaa-Pro dipeptide.</text>
        <dbReference type="EC" id="3.4.11.2"/>
    </reaction>
</comment>
<evidence type="ECO:0000256" key="4">
    <source>
        <dbReference type="ARBA" id="ARBA00010136"/>
    </source>
</evidence>
<dbReference type="InterPro" id="IPR001930">
    <property type="entry name" value="Peptidase_M1"/>
</dbReference>
<keyword evidence="17" id="KW-1185">Reference proteome</keyword>
<evidence type="ECO:0000256" key="13">
    <source>
        <dbReference type="SAM" id="MobiDB-lite"/>
    </source>
</evidence>
<dbReference type="Gene3D" id="2.60.40.1730">
    <property type="entry name" value="tricorn interacting facor f3 domain"/>
    <property type="match status" value="1"/>
</dbReference>
<evidence type="ECO:0000256" key="9">
    <source>
        <dbReference type="ARBA" id="ARBA00022723"/>
    </source>
</evidence>
<feature type="domain" description="Peptidase M1 membrane alanine aminopeptidase" evidence="14">
    <location>
        <begin position="339"/>
        <end position="468"/>
    </location>
</feature>
<evidence type="ECO:0000313" key="16">
    <source>
        <dbReference type="EMBL" id="BDP40945.1"/>
    </source>
</evidence>
<dbReference type="InterPro" id="IPR034015">
    <property type="entry name" value="M1_LTA4H"/>
</dbReference>
<proteinExistence type="inferred from homology"/>
<evidence type="ECO:0000256" key="1">
    <source>
        <dbReference type="ARBA" id="ARBA00000098"/>
    </source>
</evidence>
<accession>A0ABN6RC41</accession>
<evidence type="ECO:0000259" key="15">
    <source>
        <dbReference type="Pfam" id="PF17900"/>
    </source>
</evidence>
<evidence type="ECO:0000259" key="14">
    <source>
        <dbReference type="Pfam" id="PF01433"/>
    </source>
</evidence>
<dbReference type="Gene3D" id="1.10.390.10">
    <property type="entry name" value="Neutral Protease Domain 2"/>
    <property type="match status" value="1"/>
</dbReference>
<dbReference type="InterPro" id="IPR042097">
    <property type="entry name" value="Aminopeptidase_N-like_N_sf"/>
</dbReference>
<feature type="domain" description="Aminopeptidase N-like N-terminal" evidence="15">
    <location>
        <begin position="68"/>
        <end position="251"/>
    </location>
</feature>